<name>A0ABU3CBZ2_9FLAO</name>
<comment type="caution">
    <text evidence="2">The sequence shown here is derived from an EMBL/GenBank/DDBJ whole genome shotgun (WGS) entry which is preliminary data.</text>
</comment>
<evidence type="ECO:0000256" key="1">
    <source>
        <dbReference type="SAM" id="MobiDB-lite"/>
    </source>
</evidence>
<feature type="region of interest" description="Disordered" evidence="1">
    <location>
        <begin position="31"/>
        <end position="50"/>
    </location>
</feature>
<evidence type="ECO:0000313" key="3">
    <source>
        <dbReference type="Proteomes" id="UP001262889"/>
    </source>
</evidence>
<protein>
    <submittedName>
        <fullName evidence="2">Uncharacterized protein</fullName>
    </submittedName>
</protein>
<dbReference type="EMBL" id="JAVRHQ010000017">
    <property type="protein sequence ID" value="MDT0643854.1"/>
    <property type="molecule type" value="Genomic_DNA"/>
</dbReference>
<evidence type="ECO:0000313" key="2">
    <source>
        <dbReference type="EMBL" id="MDT0643854.1"/>
    </source>
</evidence>
<gene>
    <name evidence="2" type="ORF">RM553_13530</name>
</gene>
<reference evidence="2 3" key="1">
    <citation type="submission" date="2023-09" db="EMBL/GenBank/DDBJ databases">
        <authorList>
            <person name="Rey-Velasco X."/>
        </authorList>
    </citation>
    <scope>NUCLEOTIDE SEQUENCE [LARGE SCALE GENOMIC DNA]</scope>
    <source>
        <strain evidence="2 3">F363</strain>
    </source>
</reference>
<dbReference type="Proteomes" id="UP001262889">
    <property type="component" value="Unassembled WGS sequence"/>
</dbReference>
<feature type="compositionally biased region" description="Basic and acidic residues" evidence="1">
    <location>
        <begin position="37"/>
        <end position="50"/>
    </location>
</feature>
<accession>A0ABU3CBZ2</accession>
<proteinExistence type="predicted"/>
<sequence length="50" mass="5607">MRVAVKLKGEKGQAALDQVRVWTKITCSAKQVNKSGRNPEPKNKAERISR</sequence>
<keyword evidence="3" id="KW-1185">Reference proteome</keyword>
<dbReference type="RefSeq" id="WP_311535471.1">
    <property type="nucleotide sequence ID" value="NZ_JAVRHQ010000017.1"/>
</dbReference>
<organism evidence="2 3">
    <name type="scientific">Autumnicola tepida</name>
    <dbReference type="NCBI Taxonomy" id="3075595"/>
    <lineage>
        <taxon>Bacteria</taxon>
        <taxon>Pseudomonadati</taxon>
        <taxon>Bacteroidota</taxon>
        <taxon>Flavobacteriia</taxon>
        <taxon>Flavobacteriales</taxon>
        <taxon>Flavobacteriaceae</taxon>
        <taxon>Autumnicola</taxon>
    </lineage>
</organism>